<sequence length="59" mass="6896">MIVTKKSTTENTDDKEWENPLNPEEPTDARDKEQAKRLYEEAKRQKENLTDTDDTNNNG</sequence>
<evidence type="ECO:0000256" key="1">
    <source>
        <dbReference type="SAM" id="MobiDB-lite"/>
    </source>
</evidence>
<name>A0A495IZ04_9SPHI</name>
<protein>
    <submittedName>
        <fullName evidence="2">Uncharacterized protein</fullName>
    </submittedName>
</protein>
<evidence type="ECO:0000313" key="3">
    <source>
        <dbReference type="Proteomes" id="UP000268007"/>
    </source>
</evidence>
<dbReference type="AlphaFoldDB" id="A0A495IZ04"/>
<evidence type="ECO:0000313" key="2">
    <source>
        <dbReference type="EMBL" id="RKR81946.1"/>
    </source>
</evidence>
<proteinExistence type="predicted"/>
<dbReference type="Proteomes" id="UP000268007">
    <property type="component" value="Unassembled WGS sequence"/>
</dbReference>
<accession>A0A495IZ04</accession>
<feature type="compositionally biased region" description="Polar residues" evidence="1">
    <location>
        <begin position="1"/>
        <end position="10"/>
    </location>
</feature>
<feature type="compositionally biased region" description="Basic and acidic residues" evidence="1">
    <location>
        <begin position="27"/>
        <end position="49"/>
    </location>
</feature>
<feature type="region of interest" description="Disordered" evidence="1">
    <location>
        <begin position="1"/>
        <end position="59"/>
    </location>
</feature>
<gene>
    <name evidence="2" type="ORF">BDD43_2108</name>
</gene>
<organism evidence="2 3">
    <name type="scientific">Mucilaginibacter gracilis</name>
    <dbReference type="NCBI Taxonomy" id="423350"/>
    <lineage>
        <taxon>Bacteria</taxon>
        <taxon>Pseudomonadati</taxon>
        <taxon>Bacteroidota</taxon>
        <taxon>Sphingobacteriia</taxon>
        <taxon>Sphingobacteriales</taxon>
        <taxon>Sphingobacteriaceae</taxon>
        <taxon>Mucilaginibacter</taxon>
    </lineage>
</organism>
<keyword evidence="3" id="KW-1185">Reference proteome</keyword>
<reference evidence="2 3" key="1">
    <citation type="submission" date="2018-10" db="EMBL/GenBank/DDBJ databases">
        <title>Genomic Encyclopedia of Archaeal and Bacterial Type Strains, Phase II (KMG-II): from individual species to whole genera.</title>
        <authorList>
            <person name="Goeker M."/>
        </authorList>
    </citation>
    <scope>NUCLEOTIDE SEQUENCE [LARGE SCALE GENOMIC DNA]</scope>
    <source>
        <strain evidence="2 3">DSM 18602</strain>
    </source>
</reference>
<feature type="compositionally biased region" description="Acidic residues" evidence="1">
    <location>
        <begin position="50"/>
        <end position="59"/>
    </location>
</feature>
<dbReference type="EMBL" id="RBKU01000001">
    <property type="protein sequence ID" value="RKR81946.1"/>
    <property type="molecule type" value="Genomic_DNA"/>
</dbReference>
<comment type="caution">
    <text evidence="2">The sequence shown here is derived from an EMBL/GenBank/DDBJ whole genome shotgun (WGS) entry which is preliminary data.</text>
</comment>